<sequence>MNFPDSRVLSDEFPRRKYKPSSATRLEDIVLKGLHYGQRKLLLSEIEFLSAYLEGRRAGAKPTLVVYAGAANGSHLPFLFQLFEAVKFVLIDPAPFCDAVREISLNKQGPILDLVQGFCTDELCKQLSSSYGSTYDILLVSDIRSGVPEKQSNRENTLMIMRDNDMQRSWCWTLKAEAALLKFHPPYPPCRDRNSRHYDEADDTPESIEYLDGVRLFGVWAPKSSSELRLCVQGPFLQGASFPMRRYDCTTHEEQCYFYNTDNRYTRDCAAESGILERYLQLFPSASYSDPTALSMTISNFLGFPLFLPLDSSFSESDARWVTLLYSTRIPTCLELFTTLRGRVTHTVMKQLAEEWQSATTVPKGVSIDSVELTSEFWRAVCAGDLTEAYSFPNIRWRFANLLISRRRKRSASDRAP</sequence>
<keyword evidence="5" id="KW-0648">Protein biosynthesis</keyword>
<dbReference type="Proteomes" id="UP000002316">
    <property type="component" value="Chromosome 11"/>
</dbReference>
<dbReference type="RefSeq" id="XP_011779697.1">
    <property type="nucleotide sequence ID" value="XM_011781395.1"/>
</dbReference>
<dbReference type="InterPro" id="IPR029063">
    <property type="entry name" value="SAM-dependent_MTases_sf"/>
</dbReference>
<dbReference type="VEuPathDB" id="TriTrypDB:Tbg972.11.5510"/>
<dbReference type="InterPro" id="IPR025804">
    <property type="entry name" value="Pox/kineto_cap_MeTfrase"/>
</dbReference>
<dbReference type="GeneID" id="23867554"/>
<evidence type="ECO:0000256" key="7">
    <source>
        <dbReference type="ARBA" id="ARBA00046511"/>
    </source>
</evidence>
<dbReference type="Gene3D" id="3.40.50.150">
    <property type="entry name" value="Vaccinia Virus protein VP39"/>
    <property type="match status" value="1"/>
</dbReference>
<dbReference type="InterPro" id="IPR000176">
    <property type="entry name" value="mRNA_MeTrfase-like"/>
</dbReference>
<dbReference type="EC" id="2.1.1.57" evidence="2"/>
<evidence type="ECO:0000256" key="5">
    <source>
        <dbReference type="ARBA" id="ARBA00022917"/>
    </source>
</evidence>
<evidence type="ECO:0000313" key="9">
    <source>
        <dbReference type="Proteomes" id="UP000002316"/>
    </source>
</evidence>
<dbReference type="SUPFAM" id="SSF53335">
    <property type="entry name" value="S-adenosyl-L-methionine-dependent methyltransferases"/>
    <property type="match status" value="1"/>
</dbReference>
<dbReference type="GO" id="GO:0004483">
    <property type="term" value="F:methyltransferase cap1 activity"/>
    <property type="evidence" value="ECO:0007669"/>
    <property type="project" value="UniProtKB-EC"/>
</dbReference>
<dbReference type="CDD" id="cd20760">
    <property type="entry name" value="capping_2-OMTase_Mimiviridae"/>
    <property type="match status" value="1"/>
</dbReference>
<proteinExistence type="predicted"/>
<dbReference type="GO" id="GO:0003746">
    <property type="term" value="F:translation elongation factor activity"/>
    <property type="evidence" value="ECO:0007669"/>
    <property type="project" value="UniProtKB-KW"/>
</dbReference>
<evidence type="ECO:0000256" key="4">
    <source>
        <dbReference type="ARBA" id="ARBA00022768"/>
    </source>
</evidence>
<accession>D0A6Y2</accession>
<dbReference type="FunFam" id="3.40.50.150:FF:000744">
    <property type="entry name" value="Poly A polymerase regulatory subunit, putative"/>
    <property type="match status" value="1"/>
</dbReference>
<dbReference type="Pfam" id="PF01358">
    <property type="entry name" value="PARP_regulatory"/>
    <property type="match status" value="1"/>
</dbReference>
<dbReference type="EMBL" id="FN554974">
    <property type="protein sequence ID" value="CBH17433.1"/>
    <property type="molecule type" value="Genomic_DNA"/>
</dbReference>
<keyword evidence="4" id="KW-0251">Elongation factor</keyword>
<comment type="subcellular location">
    <subcellularLocation>
        <location evidence="1">Virion</location>
    </subcellularLocation>
</comment>
<name>D0A6Y2_TRYB9</name>
<comment type="subunit">
    <text evidence="7">Interacts with poly(A) polymerase catalytic subunit OPG063. Interacts with OPG109 and OPG123; these interactions might help linking transcription to capping and polyadenylation.</text>
</comment>
<dbReference type="KEGG" id="tbg:TbgDal_XI5510"/>
<organism evidence="8 9">
    <name type="scientific">Trypanosoma brucei gambiense (strain MHOM/CI/86/DAL972)</name>
    <dbReference type="NCBI Taxonomy" id="679716"/>
    <lineage>
        <taxon>Eukaryota</taxon>
        <taxon>Discoba</taxon>
        <taxon>Euglenozoa</taxon>
        <taxon>Kinetoplastea</taxon>
        <taxon>Metakinetoplastina</taxon>
        <taxon>Trypanosomatida</taxon>
        <taxon>Trypanosomatidae</taxon>
        <taxon>Trypanosoma</taxon>
    </lineage>
</organism>
<comment type="function">
    <text evidence="6">Displays methyltransferase, positive regulation of the poly(A) polymerase and transcription elongation activities. Involved in the modification of both mRNA ends and in intermediate and late gene positive transcription elongation. At the mRNAs 5' end, methylates the ribose 2' OH group of the first transcribed nucleotide, thereby producing a 2'-O-methylpurine cap. At the 3' end, functions as a processivity factor which stimulates the activity of the viral poly(A) polymerase OPG063 that creates mRNA's poly(A) tail. In the presence of OPG102, OPG063 does not dissociate from the RNA allowing tail elongation to around 250 adenylates.</text>
</comment>
<evidence type="ECO:0000256" key="3">
    <source>
        <dbReference type="ARBA" id="ARBA00015701"/>
    </source>
</evidence>
<evidence type="ECO:0000313" key="8">
    <source>
        <dbReference type="EMBL" id="CBH17433.1"/>
    </source>
</evidence>
<evidence type="ECO:0000256" key="1">
    <source>
        <dbReference type="ARBA" id="ARBA00004328"/>
    </source>
</evidence>
<dbReference type="OrthoDB" id="270189at2759"/>
<reference evidence="9" key="1">
    <citation type="journal article" date="2010" name="PLoS Negl. Trop. Dis.">
        <title>The genome sequence of Trypanosoma brucei gambiense, causative agent of chronic human african trypanosomiasis.</title>
        <authorList>
            <person name="Jackson A.P."/>
            <person name="Sanders M."/>
            <person name="Berry A."/>
            <person name="McQuillan J."/>
            <person name="Aslett M.A."/>
            <person name="Quail M.A."/>
            <person name="Chukualim B."/>
            <person name="Capewell P."/>
            <person name="MacLeod A."/>
            <person name="Melville S.E."/>
            <person name="Gibson W."/>
            <person name="Barry J.D."/>
            <person name="Berriman M."/>
            <person name="Hertz-Fowler C."/>
        </authorList>
    </citation>
    <scope>NUCLEOTIDE SEQUENCE [LARGE SCALE GENOMIC DNA]</scope>
    <source>
        <strain evidence="9">MHOM/CI/86/DAL972</strain>
    </source>
</reference>
<dbReference type="GO" id="GO:0006370">
    <property type="term" value="P:7-methylguanosine mRNA capping"/>
    <property type="evidence" value="ECO:0007669"/>
    <property type="project" value="InterPro"/>
</dbReference>
<gene>
    <name evidence="8" type="ORF">TbgDal_XI5510</name>
</gene>
<dbReference type="AlphaFoldDB" id="D0A6Y2"/>
<evidence type="ECO:0000256" key="2">
    <source>
        <dbReference type="ARBA" id="ARBA00011923"/>
    </source>
</evidence>
<dbReference type="PROSITE" id="PS51612">
    <property type="entry name" value="SAM_MT_2O_PK"/>
    <property type="match status" value="1"/>
</dbReference>
<protein>
    <recommendedName>
        <fullName evidence="3">Cap-specific mRNA (nucleoside-2'-O-)-methyltransferase</fullName>
        <ecNumber evidence="2">2.1.1.57</ecNumber>
    </recommendedName>
</protein>
<evidence type="ECO:0000256" key="6">
    <source>
        <dbReference type="ARBA" id="ARBA00034661"/>
    </source>
</evidence>